<reference evidence="12" key="2">
    <citation type="submission" date="2025-04" db="UniProtKB">
        <authorList>
            <consortium name="RefSeq"/>
        </authorList>
    </citation>
    <scope>IDENTIFICATION</scope>
    <source>
        <strain evidence="12">Aabys</strain>
    </source>
</reference>
<dbReference type="STRING" id="7370.A0A1I8M1P5"/>
<comment type="subcellular location">
    <subcellularLocation>
        <location evidence="9">Mitochondrion</location>
    </subcellularLocation>
    <subcellularLocation>
        <location evidence="9">Mitochondrion inner membrane</location>
    </subcellularLocation>
</comment>
<evidence type="ECO:0000256" key="4">
    <source>
        <dbReference type="ARBA" id="ARBA00022781"/>
    </source>
</evidence>
<dbReference type="eggNOG" id="KOG3976">
    <property type="taxonomic scope" value="Eukaryota"/>
</dbReference>
<evidence type="ECO:0000256" key="8">
    <source>
        <dbReference type="ARBA" id="ARBA00023136"/>
    </source>
</evidence>
<dbReference type="GO" id="GO:0046933">
    <property type="term" value="F:proton-transporting ATP synthase activity, rotational mechanism"/>
    <property type="evidence" value="ECO:0007669"/>
    <property type="project" value="TreeGrafter"/>
</dbReference>
<dbReference type="Proteomes" id="UP001652621">
    <property type="component" value="Unplaced"/>
</dbReference>
<dbReference type="OrthoDB" id="67388at2759"/>
<evidence type="ECO:0000313" key="12">
    <source>
        <dbReference type="RefSeq" id="XP_005182484.1"/>
    </source>
</evidence>
<comment type="function">
    <text evidence="9">Subunit b, of the mitochondrial membrane ATP synthase complex (F(1)F(0) ATP synthase or Complex V) that produces ATP from ADP in the presence of a proton gradient across the membrane which is generated by electron transport complexes of the respiratory chain. ATP synthase complex consist of a soluble F(1) head domain - the catalytic core - and a membrane F(1) domain - the membrane proton channel. These two domains are linked by a central stalk rotating inside the F(1) region and a stationary peripheral stalk. During catalysis, ATP synthesis in the catalytic domain of F(1) is coupled via a rotary mechanism of the central stalk subunits to proton translocation. In vivo, can only synthesize ATP although its ATP hydrolase activity can be activated artificially in vitro. Part of the complex F(0) domain. Part of the complex F(0) domain and the peripheric stalk, which acts as a stator to hold the catalytic alpha(3)beta(3) subcomplex and subunit a/ATP6 static relative to the rotary elements.</text>
</comment>
<gene>
    <name evidence="10" type="primary">101889004</name>
    <name evidence="12" type="synonym">LOC101889004</name>
</gene>
<evidence type="ECO:0000256" key="5">
    <source>
        <dbReference type="ARBA" id="ARBA00022792"/>
    </source>
</evidence>
<organism evidence="10">
    <name type="scientific">Musca domestica</name>
    <name type="common">House fly</name>
    <dbReference type="NCBI Taxonomy" id="7370"/>
    <lineage>
        <taxon>Eukaryota</taxon>
        <taxon>Metazoa</taxon>
        <taxon>Ecdysozoa</taxon>
        <taxon>Arthropoda</taxon>
        <taxon>Hexapoda</taxon>
        <taxon>Insecta</taxon>
        <taxon>Pterygota</taxon>
        <taxon>Neoptera</taxon>
        <taxon>Endopterygota</taxon>
        <taxon>Diptera</taxon>
        <taxon>Brachycera</taxon>
        <taxon>Muscomorpha</taxon>
        <taxon>Muscoidea</taxon>
        <taxon>Muscidae</taxon>
        <taxon>Musca</taxon>
    </lineage>
</organism>
<comment type="similarity">
    <text evidence="1 9">Belongs to the eukaryotic ATPase B chain family.</text>
</comment>
<evidence type="ECO:0000313" key="10">
    <source>
        <dbReference type="EnsemblMetazoa" id="MDOA000341-PA"/>
    </source>
</evidence>
<reference evidence="10" key="1">
    <citation type="submission" date="2020-05" db="UniProtKB">
        <authorList>
            <consortium name="EnsemblMetazoa"/>
        </authorList>
    </citation>
    <scope>IDENTIFICATION</scope>
    <source>
        <strain evidence="10">Aabys</strain>
    </source>
</reference>
<dbReference type="Gene3D" id="1.20.5.2210">
    <property type="match status" value="1"/>
</dbReference>
<dbReference type="GO" id="GO:0045259">
    <property type="term" value="C:proton-transporting ATP synthase complex"/>
    <property type="evidence" value="ECO:0007669"/>
    <property type="project" value="UniProtKB-KW"/>
</dbReference>
<dbReference type="Pfam" id="PF05405">
    <property type="entry name" value="Mt_ATP-synt_B"/>
    <property type="match status" value="1"/>
</dbReference>
<evidence type="ECO:0000256" key="3">
    <source>
        <dbReference type="ARBA" id="ARBA00022547"/>
    </source>
</evidence>
<keyword evidence="4 9" id="KW-0375">Hydrogen ion transport</keyword>
<dbReference type="EnsemblMetazoa" id="MDOA000341-RA">
    <property type="protein sequence ID" value="MDOA000341-PA"/>
    <property type="gene ID" value="MDOA000341"/>
</dbReference>
<keyword evidence="11" id="KW-1185">Reference proteome</keyword>
<protein>
    <recommendedName>
        <fullName evidence="9">ATP synthase subunit b</fullName>
    </recommendedName>
</protein>
<evidence type="ECO:0000256" key="1">
    <source>
        <dbReference type="ARBA" id="ARBA00007479"/>
    </source>
</evidence>
<dbReference type="VEuPathDB" id="VectorBase:MDOA000341"/>
<name>A0A1I8M1P5_MUSDO</name>
<dbReference type="PANTHER" id="PTHR12733">
    <property type="entry name" value="MITOCHONDRIAL ATP SYNTHASE B CHAIN"/>
    <property type="match status" value="1"/>
</dbReference>
<keyword evidence="6 9" id="KW-0406">Ion transport</keyword>
<accession>A0A1I8M1P5</accession>
<evidence type="ECO:0000256" key="9">
    <source>
        <dbReference type="RuleBase" id="RU368017"/>
    </source>
</evidence>
<evidence type="ECO:0000256" key="6">
    <source>
        <dbReference type="ARBA" id="ARBA00023065"/>
    </source>
</evidence>
<keyword evidence="3 9" id="KW-0138">CF(0)</keyword>
<comment type="subunit">
    <text evidence="9">F-type ATPases have 2 components, CF(1) - the catalytic core - and CF(0) - the membrane proton channel. CF(1) and CF(0) have multiple subunits.</text>
</comment>
<evidence type="ECO:0000313" key="11">
    <source>
        <dbReference type="Proteomes" id="UP001652621"/>
    </source>
</evidence>
<dbReference type="InterPro" id="IPR013837">
    <property type="entry name" value="ATP_synth_F0_suB"/>
</dbReference>
<sequence>MMFLKSTAAFCTSKYLNSLRIHPTRSLVSAGCNTPENTTNQRPIEPAKVRMGFIPDDWFTFFYNKTGVTGPYMFGVGLLNYLFSKEIYICEHEFYNGLSMALLCIAAVKKLGPLVADYCDKEIDKIEQKWQQMHKEELKALESLIEHERQEQWRAEGSLLLMQMKKENIALQLEEAHRKAMMKVYEDVKHRLDYQVDCRNIEIRINHKHMVNWVVNKVLAEAPLPDADDEAAREKYRADLSAMALRIK</sequence>
<dbReference type="KEGG" id="mde:101889004"/>
<keyword evidence="7 9" id="KW-0496">Mitochondrion</keyword>
<dbReference type="AlphaFoldDB" id="A0A1I8M1P5"/>
<keyword evidence="8 9" id="KW-0472">Membrane</keyword>
<evidence type="ECO:0000256" key="2">
    <source>
        <dbReference type="ARBA" id="ARBA00022448"/>
    </source>
</evidence>
<keyword evidence="2 9" id="KW-0813">Transport</keyword>
<dbReference type="PANTHER" id="PTHR12733:SF3">
    <property type="entry name" value="ATP SYNTHASE F(0) COMPLEX SUBUNIT B1, MITOCHONDRIAL"/>
    <property type="match status" value="1"/>
</dbReference>
<dbReference type="GeneID" id="101889004"/>
<dbReference type="GO" id="GO:0005743">
    <property type="term" value="C:mitochondrial inner membrane"/>
    <property type="evidence" value="ECO:0007669"/>
    <property type="project" value="UniProtKB-SubCell"/>
</dbReference>
<evidence type="ECO:0000256" key="7">
    <source>
        <dbReference type="ARBA" id="ARBA00023128"/>
    </source>
</evidence>
<proteinExistence type="inferred from homology"/>
<dbReference type="InterPro" id="IPR008688">
    <property type="entry name" value="ATP_synth_Bsub_B/MI25"/>
</dbReference>
<dbReference type="VEuPathDB" id="VectorBase:MDOMA2_019819"/>
<dbReference type="RefSeq" id="XP_005182484.1">
    <property type="nucleotide sequence ID" value="XM_005182427.2"/>
</dbReference>
<dbReference type="SUPFAM" id="SSF161060">
    <property type="entry name" value="ATP synthase B chain-like"/>
    <property type="match status" value="1"/>
</dbReference>
<keyword evidence="5 9" id="KW-0999">Mitochondrion inner membrane</keyword>